<sequence>MVETMQTDFEEGVCKPLPEGKSYHVFISYRDIDENREWVRQFISKLTYSYNIICCDHVRDFQPGRKIVDNIKNAISSSVKTLIILTKGYTESFWCEYEIEYALLMNMDMKERLLIPVLKEDCDIPDYLKPFTYIDARGNMDSWLPQLVSVIESEARNTHKHKERQLKCVPFSFVNCILWSCYTISSPFHIITQNENKIDRSSGNQYKIHHGTSLLRGNQRIVNMSLSPCLRIDFLHNSSRFLKK</sequence>
<dbReference type="PANTHER" id="PTHR16253:SF0">
    <property type="entry name" value="TETRATRICOPEPTIDE REPEAT PROTEIN 22"/>
    <property type="match status" value="1"/>
</dbReference>
<dbReference type="Gene3D" id="3.40.50.10140">
    <property type="entry name" value="Toll/interleukin-1 receptor homology (TIR) domain"/>
    <property type="match status" value="1"/>
</dbReference>
<feature type="domain" description="TIR" evidence="1">
    <location>
        <begin position="21"/>
        <end position="162"/>
    </location>
</feature>
<dbReference type="PANTHER" id="PTHR16253">
    <property type="entry name" value="TETRATRICOPEPTIDE REPEAT PROTEIN 22"/>
    <property type="match status" value="1"/>
</dbReference>
<dbReference type="SMART" id="SM00255">
    <property type="entry name" value="TIR"/>
    <property type="match status" value="1"/>
</dbReference>
<proteinExistence type="predicted"/>
<reference evidence="2 3" key="1">
    <citation type="submission" date="2020-06" db="EMBL/GenBank/DDBJ databases">
        <authorList>
            <person name="Li R."/>
            <person name="Bekaert M."/>
        </authorList>
    </citation>
    <scope>NUCLEOTIDE SEQUENCE [LARGE SCALE GENOMIC DNA]</scope>
    <source>
        <strain evidence="3">wild</strain>
    </source>
</reference>
<evidence type="ECO:0000313" key="3">
    <source>
        <dbReference type="Proteomes" id="UP000507470"/>
    </source>
</evidence>
<gene>
    <name evidence="2" type="ORF">MCOR_27454</name>
</gene>
<dbReference type="EMBL" id="CACVKT020004986">
    <property type="protein sequence ID" value="CAC5392530.1"/>
    <property type="molecule type" value="Genomic_DNA"/>
</dbReference>
<protein>
    <recommendedName>
        <fullName evidence="1">TIR domain-containing protein</fullName>
    </recommendedName>
</protein>
<dbReference type="InterPro" id="IPR035897">
    <property type="entry name" value="Toll_tir_struct_dom_sf"/>
</dbReference>
<dbReference type="InterPro" id="IPR042342">
    <property type="entry name" value="TTC22"/>
</dbReference>
<dbReference type="InterPro" id="IPR000157">
    <property type="entry name" value="TIR_dom"/>
</dbReference>
<dbReference type="PROSITE" id="PS50104">
    <property type="entry name" value="TIR"/>
    <property type="match status" value="1"/>
</dbReference>
<accession>A0A6J8CBZ7</accession>
<dbReference type="Pfam" id="PF13676">
    <property type="entry name" value="TIR_2"/>
    <property type="match status" value="1"/>
</dbReference>
<dbReference type="SUPFAM" id="SSF52200">
    <property type="entry name" value="Toll/Interleukin receptor TIR domain"/>
    <property type="match status" value="1"/>
</dbReference>
<organism evidence="2 3">
    <name type="scientific">Mytilus coruscus</name>
    <name type="common">Sea mussel</name>
    <dbReference type="NCBI Taxonomy" id="42192"/>
    <lineage>
        <taxon>Eukaryota</taxon>
        <taxon>Metazoa</taxon>
        <taxon>Spiralia</taxon>
        <taxon>Lophotrochozoa</taxon>
        <taxon>Mollusca</taxon>
        <taxon>Bivalvia</taxon>
        <taxon>Autobranchia</taxon>
        <taxon>Pteriomorphia</taxon>
        <taxon>Mytilida</taxon>
        <taxon>Mytiloidea</taxon>
        <taxon>Mytilidae</taxon>
        <taxon>Mytilinae</taxon>
        <taxon>Mytilus</taxon>
    </lineage>
</organism>
<dbReference type="OrthoDB" id="6092250at2759"/>
<dbReference type="Proteomes" id="UP000507470">
    <property type="component" value="Unassembled WGS sequence"/>
</dbReference>
<dbReference type="AlphaFoldDB" id="A0A6J8CBZ7"/>
<evidence type="ECO:0000259" key="1">
    <source>
        <dbReference type="PROSITE" id="PS50104"/>
    </source>
</evidence>
<evidence type="ECO:0000313" key="2">
    <source>
        <dbReference type="EMBL" id="CAC5392530.1"/>
    </source>
</evidence>
<name>A0A6J8CBZ7_MYTCO</name>
<dbReference type="GO" id="GO:0007165">
    <property type="term" value="P:signal transduction"/>
    <property type="evidence" value="ECO:0007669"/>
    <property type="project" value="InterPro"/>
</dbReference>
<keyword evidence="3" id="KW-1185">Reference proteome</keyword>